<dbReference type="Proteomes" id="UP000078397">
    <property type="component" value="Unassembled WGS sequence"/>
</dbReference>
<evidence type="ECO:0000313" key="8">
    <source>
        <dbReference type="Proteomes" id="UP000078397"/>
    </source>
</evidence>
<evidence type="ECO:0000256" key="1">
    <source>
        <dbReference type="ARBA" id="ARBA00001974"/>
    </source>
</evidence>
<dbReference type="InterPro" id="IPR045170">
    <property type="entry name" value="MTOX"/>
</dbReference>
<dbReference type="KEGG" id="pchm:VFPPC_10100"/>
<dbReference type="AlphaFoldDB" id="A0A179F3M6"/>
<keyword evidence="5" id="KW-0560">Oxidoreductase</keyword>
<keyword evidence="8" id="KW-1185">Reference proteome</keyword>
<accession>A0A179F3M6</accession>
<feature type="domain" description="FAD dependent oxidoreductase" evidence="6">
    <location>
        <begin position="7"/>
        <end position="307"/>
    </location>
</feature>
<dbReference type="Gene3D" id="3.30.9.10">
    <property type="entry name" value="D-Amino Acid Oxidase, subunit A, domain 2"/>
    <property type="match status" value="2"/>
</dbReference>
<evidence type="ECO:0000313" key="7">
    <source>
        <dbReference type="EMBL" id="OAQ60016.1"/>
    </source>
</evidence>
<dbReference type="EMBL" id="LSBJ02000004">
    <property type="protein sequence ID" value="OAQ60016.1"/>
    <property type="molecule type" value="Genomic_DNA"/>
</dbReference>
<comment type="caution">
    <text evidence="7">The sequence shown here is derived from an EMBL/GenBank/DDBJ whole genome shotgun (WGS) entry which is preliminary data.</text>
</comment>
<protein>
    <submittedName>
        <fullName evidence="7">FAD dependent oxidoreductase</fullName>
    </submittedName>
</protein>
<comment type="cofactor">
    <cofactor evidence="1">
        <name>FAD</name>
        <dbReference type="ChEBI" id="CHEBI:57692"/>
    </cofactor>
</comment>
<dbReference type="InterPro" id="IPR006076">
    <property type="entry name" value="FAD-dep_OxRdtase"/>
</dbReference>
<dbReference type="GO" id="GO:0004657">
    <property type="term" value="F:proline dehydrogenase activity"/>
    <property type="evidence" value="ECO:0007669"/>
    <property type="project" value="TreeGrafter"/>
</dbReference>
<dbReference type="Pfam" id="PF01266">
    <property type="entry name" value="DAO"/>
    <property type="match status" value="1"/>
</dbReference>
<proteinExistence type="inferred from homology"/>
<dbReference type="Gene3D" id="3.50.50.60">
    <property type="entry name" value="FAD/NAD(P)-binding domain"/>
    <property type="match status" value="2"/>
</dbReference>
<gene>
    <name evidence="7" type="ORF">VFPPC_10100</name>
</gene>
<dbReference type="SUPFAM" id="SSF51905">
    <property type="entry name" value="FAD/NAD(P)-binding domain"/>
    <property type="match status" value="1"/>
</dbReference>
<evidence type="ECO:0000256" key="5">
    <source>
        <dbReference type="ARBA" id="ARBA00023002"/>
    </source>
</evidence>
<keyword evidence="4" id="KW-0274">FAD</keyword>
<dbReference type="RefSeq" id="XP_018137977.1">
    <property type="nucleotide sequence ID" value="XM_018288532.1"/>
</dbReference>
<dbReference type="PANTHER" id="PTHR10961:SF46">
    <property type="entry name" value="PEROXISOMAL SARCOSINE OXIDASE"/>
    <property type="match status" value="1"/>
</dbReference>
<name>A0A179F3M6_METCM</name>
<sequence>MAVPLSVIIVGSGVFGLSTAYAMSHDAKFADSKIILVDRWNFEPNSGNNSVQNPGAANADTSRVIRRDYPHGPYACLAREAMKHWRADFGQDKRYVEQRLLFSGEGSSLLLPKRQGDTVNYIKTAYGVSCEMTEGGKDALKVLDSLEDIRVELGNTTTLPETLRVEGKEANTLRGYISEDCGWANAGASIEWLRQQVIRLGRVEFRVGHVETLLVSDDGTQIQGVKLQDGSTVHADLTIVAAGSQTSHILGIPKLCDVYSEVAAYIQLSEDESKELKRRNWPLIVNAHRGVFAVGPDHDNCIKLGHFSYSGMADVLKDAGIQVKTRVDPSGRTPAQLWEEDPKYGFGGDVTISELGDVVDYEEDKMLKTLADFRLFLLELLGPSGLEGINTLDHAQCDVILNNIANRPFTRVRKCWYNDTPTLNFIVDYHPSYGKSLFVATGGCDHAFKFLPIIGEKVIALALHHRGVESSSLGEATPSLDDLVELWKFPAELVK</sequence>
<dbReference type="PANTHER" id="PTHR10961">
    <property type="entry name" value="PEROXISOMAL SARCOSINE OXIDASE"/>
    <property type="match status" value="1"/>
</dbReference>
<dbReference type="GO" id="GO:0050660">
    <property type="term" value="F:flavin adenine dinucleotide binding"/>
    <property type="evidence" value="ECO:0007669"/>
    <property type="project" value="InterPro"/>
</dbReference>
<dbReference type="OrthoDB" id="2219495at2759"/>
<dbReference type="InterPro" id="IPR036188">
    <property type="entry name" value="FAD/NAD-bd_sf"/>
</dbReference>
<dbReference type="GO" id="GO:0050031">
    <property type="term" value="F:L-pipecolate oxidase activity"/>
    <property type="evidence" value="ECO:0007669"/>
    <property type="project" value="TreeGrafter"/>
</dbReference>
<dbReference type="GO" id="GO:0008115">
    <property type="term" value="F:sarcosine oxidase activity"/>
    <property type="evidence" value="ECO:0007669"/>
    <property type="project" value="TreeGrafter"/>
</dbReference>
<organism evidence="7 8">
    <name type="scientific">Pochonia chlamydosporia 170</name>
    <dbReference type="NCBI Taxonomy" id="1380566"/>
    <lineage>
        <taxon>Eukaryota</taxon>
        <taxon>Fungi</taxon>
        <taxon>Dikarya</taxon>
        <taxon>Ascomycota</taxon>
        <taxon>Pezizomycotina</taxon>
        <taxon>Sordariomycetes</taxon>
        <taxon>Hypocreomycetidae</taxon>
        <taxon>Hypocreales</taxon>
        <taxon>Clavicipitaceae</taxon>
        <taxon>Pochonia</taxon>
    </lineage>
</organism>
<evidence type="ECO:0000256" key="4">
    <source>
        <dbReference type="ARBA" id="ARBA00022827"/>
    </source>
</evidence>
<evidence type="ECO:0000259" key="6">
    <source>
        <dbReference type="Pfam" id="PF01266"/>
    </source>
</evidence>
<reference evidence="7 8" key="1">
    <citation type="journal article" date="2016" name="PLoS Pathog.">
        <title>Biosynthesis of antibiotic leucinostatins in bio-control fungus Purpureocillium lilacinum and their inhibition on phytophthora revealed by genome mining.</title>
        <authorList>
            <person name="Wang G."/>
            <person name="Liu Z."/>
            <person name="Lin R."/>
            <person name="Li E."/>
            <person name="Mao Z."/>
            <person name="Ling J."/>
            <person name="Yang Y."/>
            <person name="Yin W.B."/>
            <person name="Xie B."/>
        </authorList>
    </citation>
    <scope>NUCLEOTIDE SEQUENCE [LARGE SCALE GENOMIC DNA]</scope>
    <source>
        <strain evidence="7">170</strain>
    </source>
</reference>
<evidence type="ECO:0000256" key="2">
    <source>
        <dbReference type="ARBA" id="ARBA00010989"/>
    </source>
</evidence>
<comment type="similarity">
    <text evidence="2">Belongs to the MSOX/MTOX family.</text>
</comment>
<dbReference type="STRING" id="1380566.A0A179F3M6"/>
<dbReference type="GeneID" id="28852526"/>
<evidence type="ECO:0000256" key="3">
    <source>
        <dbReference type="ARBA" id="ARBA00022630"/>
    </source>
</evidence>
<keyword evidence="3" id="KW-0285">Flavoprotein</keyword>